<accession>A0A834KCT9</accession>
<dbReference type="InterPro" id="IPR012341">
    <property type="entry name" value="6hp_glycosidase-like_sf"/>
</dbReference>
<dbReference type="AlphaFoldDB" id="A0A834KCT9"/>
<evidence type="ECO:0000256" key="2">
    <source>
        <dbReference type="ARBA" id="ARBA00005615"/>
    </source>
</evidence>
<name>A0A834KCT9_VESVU</name>
<dbReference type="PANTHER" id="PTHR23403">
    <property type="entry name" value="TREHALASE"/>
    <property type="match status" value="1"/>
</dbReference>
<organism evidence="9 10">
    <name type="scientific">Vespula vulgaris</name>
    <name type="common">Yellow jacket</name>
    <name type="synonym">Wasp</name>
    <dbReference type="NCBI Taxonomy" id="7454"/>
    <lineage>
        <taxon>Eukaryota</taxon>
        <taxon>Metazoa</taxon>
        <taxon>Ecdysozoa</taxon>
        <taxon>Arthropoda</taxon>
        <taxon>Hexapoda</taxon>
        <taxon>Insecta</taxon>
        <taxon>Pterygota</taxon>
        <taxon>Neoptera</taxon>
        <taxon>Endopterygota</taxon>
        <taxon>Hymenoptera</taxon>
        <taxon>Apocrita</taxon>
        <taxon>Aculeata</taxon>
        <taxon>Vespoidea</taxon>
        <taxon>Vespidae</taxon>
        <taxon>Vespinae</taxon>
        <taxon>Vespula</taxon>
    </lineage>
</organism>
<reference evidence="9" key="1">
    <citation type="journal article" date="2020" name="G3 (Bethesda)">
        <title>High-Quality Assemblies for Three Invasive Social Wasps from the &lt;i&gt;Vespula&lt;/i&gt; Genus.</title>
        <authorList>
            <person name="Harrop T.W.R."/>
            <person name="Guhlin J."/>
            <person name="McLaughlin G.M."/>
            <person name="Permina E."/>
            <person name="Stockwell P."/>
            <person name="Gilligan J."/>
            <person name="Le Lec M.F."/>
            <person name="Gruber M.A.M."/>
            <person name="Quinn O."/>
            <person name="Lovegrove M."/>
            <person name="Duncan E.J."/>
            <person name="Remnant E.J."/>
            <person name="Van Eeckhoven J."/>
            <person name="Graham B."/>
            <person name="Knapp R.A."/>
            <person name="Langford K.W."/>
            <person name="Kronenberg Z."/>
            <person name="Press M.O."/>
            <person name="Eacker S.M."/>
            <person name="Wilson-Rankin E.E."/>
            <person name="Purcell J."/>
            <person name="Lester P.J."/>
            <person name="Dearden P.K."/>
        </authorList>
    </citation>
    <scope>NUCLEOTIDE SEQUENCE</scope>
    <source>
        <strain evidence="9">Marl-1</strain>
    </source>
</reference>
<dbReference type="EMBL" id="JACSEA010000004">
    <property type="protein sequence ID" value="KAF7402479.1"/>
    <property type="molecule type" value="Genomic_DNA"/>
</dbReference>
<dbReference type="PANTHER" id="PTHR23403:SF1">
    <property type="entry name" value="TREHALASE"/>
    <property type="match status" value="1"/>
</dbReference>
<proteinExistence type="inferred from homology"/>
<dbReference type="EC" id="3.2.1.28" evidence="3 7"/>
<evidence type="ECO:0000256" key="1">
    <source>
        <dbReference type="ARBA" id="ARBA00001576"/>
    </source>
</evidence>
<dbReference type="InterPro" id="IPR008928">
    <property type="entry name" value="6-hairpin_glycosidase_sf"/>
</dbReference>
<evidence type="ECO:0000313" key="9">
    <source>
        <dbReference type="EMBL" id="KAF7402479.1"/>
    </source>
</evidence>
<evidence type="ECO:0000256" key="3">
    <source>
        <dbReference type="ARBA" id="ARBA00012757"/>
    </source>
</evidence>
<dbReference type="GO" id="GO:0005993">
    <property type="term" value="P:trehalose catabolic process"/>
    <property type="evidence" value="ECO:0007669"/>
    <property type="project" value="TreeGrafter"/>
</dbReference>
<evidence type="ECO:0000256" key="8">
    <source>
        <dbReference type="SAM" id="SignalP"/>
    </source>
</evidence>
<feature type="chain" id="PRO_5032965853" description="Trehalase" evidence="8">
    <location>
        <begin position="19"/>
        <end position="596"/>
    </location>
</feature>
<keyword evidence="10" id="KW-1185">Reference proteome</keyword>
<dbReference type="SUPFAM" id="SSF48208">
    <property type="entry name" value="Six-hairpin glycosidases"/>
    <property type="match status" value="1"/>
</dbReference>
<comment type="caution">
    <text evidence="9">The sequence shown here is derived from an EMBL/GenBank/DDBJ whole genome shotgun (WGS) entry which is preliminary data.</text>
</comment>
<dbReference type="PROSITE" id="PS00927">
    <property type="entry name" value="TREHALASE_1"/>
    <property type="match status" value="1"/>
</dbReference>
<feature type="signal peptide" evidence="8">
    <location>
        <begin position="1"/>
        <end position="18"/>
    </location>
</feature>
<comment type="catalytic activity">
    <reaction evidence="1 7">
        <text>alpha,alpha-trehalose + H2O = alpha-D-glucose + beta-D-glucose</text>
        <dbReference type="Rhea" id="RHEA:32675"/>
        <dbReference type="ChEBI" id="CHEBI:15377"/>
        <dbReference type="ChEBI" id="CHEBI:15903"/>
        <dbReference type="ChEBI" id="CHEBI:16551"/>
        <dbReference type="ChEBI" id="CHEBI:17925"/>
        <dbReference type="EC" id="3.2.1.28"/>
    </reaction>
</comment>
<dbReference type="GO" id="GO:0004555">
    <property type="term" value="F:alpha,alpha-trehalase activity"/>
    <property type="evidence" value="ECO:0007669"/>
    <property type="project" value="UniProtKB-EC"/>
</dbReference>
<evidence type="ECO:0000256" key="6">
    <source>
        <dbReference type="ARBA" id="ARBA00023295"/>
    </source>
</evidence>
<evidence type="ECO:0000256" key="5">
    <source>
        <dbReference type="ARBA" id="ARBA00022801"/>
    </source>
</evidence>
<dbReference type="Proteomes" id="UP000614350">
    <property type="component" value="Unassembled WGS sequence"/>
</dbReference>
<dbReference type="Gene3D" id="1.50.10.10">
    <property type="match status" value="1"/>
</dbReference>
<keyword evidence="6 7" id="KW-0326">Glycosidase</keyword>
<dbReference type="PRINTS" id="PR00744">
    <property type="entry name" value="GLHYDRLASE37"/>
</dbReference>
<comment type="similarity">
    <text evidence="2 7">Belongs to the glycosyl hydrolase 37 family.</text>
</comment>
<dbReference type="InterPro" id="IPR018232">
    <property type="entry name" value="Glyco_hydro_37_CS"/>
</dbReference>
<dbReference type="InterPro" id="IPR001661">
    <property type="entry name" value="Glyco_hydro_37"/>
</dbReference>
<protein>
    <recommendedName>
        <fullName evidence="4 7">Trehalase</fullName>
        <ecNumber evidence="3 7">3.2.1.28</ecNumber>
    </recommendedName>
    <alternativeName>
        <fullName evidence="7">Alpha-trehalose glucohydrolase</fullName>
    </alternativeName>
</protein>
<keyword evidence="5 7" id="KW-0378">Hydrolase</keyword>
<sequence length="596" mass="68987">MAIRILLILAVIATLGKAASIRRLENNSPDLCTSQVYCQGNVLKIVQLADIFNDSKTYVDLSQKNEPEDTLANFNKLMEKTNNQPNRSQVAQFVLDNFSAEDELDNYTLPDWQEDPPFLKTIEDSNLRKWAKELNGIWKKLARKIKPIVTEHPDRHSIIYVDNAFIIPGGRFKEFYYWDSYWVIEGLLICGMNNTVKGMINNFLSMVDRFGFIPNGGRVYYLMRSHPPLLIPMVKLYLEYTQDYEFLNKIIGTLDKEFDYWMKYKMVDVKRNGKTYKMAHYVVHSEGPRPESYREDYKLAQKLSDVDKKRSLYNDLKAGAESGWDFSGRWFIGPEGKESNSLIDINTKNIIPVDLNSFLQRNARILIEFHTELNNIKKIPYYLRIANQFQEGINEVLWNDEFKIWMDYDMKNQRHRTSFYPTNLTPLYTLSYDTSKTREIALDAVSYLKKMKINSYFGGTPTSLNQTGEQWDFPNAWPPLQSIMIQGLYRTHVTEAVQFSADFAREWLESNYIGYEATGKMFEKYDATSPGKGGGGGEYNVQEGFGWTNGVVTLTTICTITTTLNNEERLDAVPNVILPMNLVHKRNRGAKLPNRI</sequence>
<evidence type="ECO:0000313" key="10">
    <source>
        <dbReference type="Proteomes" id="UP000614350"/>
    </source>
</evidence>
<evidence type="ECO:0000256" key="4">
    <source>
        <dbReference type="ARBA" id="ARBA00019905"/>
    </source>
</evidence>
<dbReference type="PROSITE" id="PS00928">
    <property type="entry name" value="TREHALASE_2"/>
    <property type="match status" value="1"/>
</dbReference>
<dbReference type="Pfam" id="PF01204">
    <property type="entry name" value="Trehalase"/>
    <property type="match status" value="1"/>
</dbReference>
<evidence type="ECO:0000256" key="7">
    <source>
        <dbReference type="RuleBase" id="RU361180"/>
    </source>
</evidence>
<gene>
    <name evidence="9" type="ORF">HZH66_004746</name>
</gene>
<keyword evidence="8" id="KW-0732">Signal</keyword>